<evidence type="ECO:0000313" key="5">
    <source>
        <dbReference type="Proteomes" id="UP001176521"/>
    </source>
</evidence>
<dbReference type="GO" id="GO:0016805">
    <property type="term" value="F:dipeptidase activity"/>
    <property type="evidence" value="ECO:0007669"/>
    <property type="project" value="TreeGrafter"/>
</dbReference>
<evidence type="ECO:0000256" key="2">
    <source>
        <dbReference type="SAM" id="MobiDB-lite"/>
    </source>
</evidence>
<dbReference type="PANTHER" id="PTHR30575:SF0">
    <property type="entry name" value="XAA-ARG DIPEPTIDASE"/>
    <property type="match status" value="1"/>
</dbReference>
<keyword evidence="5" id="KW-1185">Reference proteome</keyword>
<dbReference type="InterPro" id="IPR002933">
    <property type="entry name" value="Peptidase_M20"/>
</dbReference>
<gene>
    <name evidence="4" type="ORF">OC842_000314</name>
</gene>
<dbReference type="PANTHER" id="PTHR30575">
    <property type="entry name" value="PEPTIDASE M20"/>
    <property type="match status" value="1"/>
</dbReference>
<dbReference type="InterPro" id="IPR036264">
    <property type="entry name" value="Bact_exopeptidase_dim_dom"/>
</dbReference>
<dbReference type="CDD" id="cd05672">
    <property type="entry name" value="M20_ACY1L2-like"/>
    <property type="match status" value="1"/>
</dbReference>
<dbReference type="EMBL" id="JAPDMQ010000008">
    <property type="protein sequence ID" value="KAK0540746.1"/>
    <property type="molecule type" value="Genomic_DNA"/>
</dbReference>
<dbReference type="FunFam" id="3.30.70.360:FF:000004">
    <property type="entry name" value="Peptidase M20 domain-containing protein 2"/>
    <property type="match status" value="1"/>
</dbReference>
<dbReference type="SUPFAM" id="SSF55031">
    <property type="entry name" value="Bacterial exopeptidase dimerisation domain"/>
    <property type="match status" value="1"/>
</dbReference>
<name>A0AAN6JMW9_9BASI</name>
<feature type="compositionally biased region" description="Low complexity" evidence="2">
    <location>
        <begin position="15"/>
        <end position="30"/>
    </location>
</feature>
<dbReference type="Pfam" id="PF07687">
    <property type="entry name" value="M20_dimer"/>
    <property type="match status" value="1"/>
</dbReference>
<dbReference type="Pfam" id="PF01546">
    <property type="entry name" value="Peptidase_M20"/>
    <property type="match status" value="1"/>
</dbReference>
<feature type="compositionally biased region" description="Acidic residues" evidence="2">
    <location>
        <begin position="71"/>
        <end position="81"/>
    </location>
</feature>
<dbReference type="InterPro" id="IPR052030">
    <property type="entry name" value="Peptidase_M20/M20A_hydrolases"/>
</dbReference>
<organism evidence="4 5">
    <name type="scientific">Tilletia horrida</name>
    <dbReference type="NCBI Taxonomy" id="155126"/>
    <lineage>
        <taxon>Eukaryota</taxon>
        <taxon>Fungi</taxon>
        <taxon>Dikarya</taxon>
        <taxon>Basidiomycota</taxon>
        <taxon>Ustilaginomycotina</taxon>
        <taxon>Exobasidiomycetes</taxon>
        <taxon>Tilletiales</taxon>
        <taxon>Tilletiaceae</taxon>
        <taxon>Tilletia</taxon>
    </lineage>
</organism>
<dbReference type="SUPFAM" id="SSF53187">
    <property type="entry name" value="Zn-dependent exopeptidases"/>
    <property type="match status" value="1"/>
</dbReference>
<dbReference type="InterPro" id="IPR011650">
    <property type="entry name" value="Peptidase_M20_dimer"/>
</dbReference>
<protein>
    <recommendedName>
        <fullName evidence="3">Peptidase M20 dimerisation domain-containing protein</fullName>
    </recommendedName>
</protein>
<dbReference type="NCBIfam" id="TIGR01891">
    <property type="entry name" value="amidohydrolases"/>
    <property type="match status" value="1"/>
</dbReference>
<accession>A0AAN6JMW9</accession>
<feature type="domain" description="Peptidase M20 dimerisation" evidence="3">
    <location>
        <begin position="263"/>
        <end position="356"/>
    </location>
</feature>
<proteinExistence type="inferred from homology"/>
<feature type="region of interest" description="Disordered" evidence="2">
    <location>
        <begin position="15"/>
        <end position="81"/>
    </location>
</feature>
<dbReference type="Gene3D" id="3.30.70.360">
    <property type="match status" value="1"/>
</dbReference>
<evidence type="ECO:0000256" key="1">
    <source>
        <dbReference type="ARBA" id="ARBA00006247"/>
    </source>
</evidence>
<reference evidence="4" key="1">
    <citation type="journal article" date="2023" name="PhytoFront">
        <title>Draft Genome Resources of Seven Strains of Tilletia horrida, Causal Agent of Kernel Smut of Rice.</title>
        <authorList>
            <person name="Khanal S."/>
            <person name="Antony Babu S."/>
            <person name="Zhou X.G."/>
        </authorList>
    </citation>
    <scope>NUCLEOTIDE SEQUENCE</scope>
    <source>
        <strain evidence="4">TX3</strain>
    </source>
</reference>
<evidence type="ECO:0000259" key="3">
    <source>
        <dbReference type="Pfam" id="PF07687"/>
    </source>
</evidence>
<dbReference type="InterPro" id="IPR017439">
    <property type="entry name" value="Amidohydrolase"/>
</dbReference>
<dbReference type="Proteomes" id="UP001176521">
    <property type="component" value="Unassembled WGS sequence"/>
</dbReference>
<sequence>MVSGCVPRLTLFSSFRRSNNNNNNNNSSSSTAHQHERERAGDASLPPPAYHPAGFSLDASKQTHGGKSGDGDQDNNDDDDPALFKAVESSVFSLSKDLRSLSLQMFDLKETMFKEVKTHDLFCAWLEANPRRRAGWQVTRHAAGLPTAFRAEFEHRPTTLSANATIRTIGFNSELDALPAIGHACGHPLIAIAGLGAALACADALVQHDLPGRVVLLGTPAEEGGGGKVLMLNAGAYEGMDLCLMAHPGPMSTVGSTLAVTVFKVVYKGKASHAAAAPWEGVNALDAAVQAYVNIATLRQQVPPSHRMHGVIKGEGLAANVIPAHVELEFNARAPTKPELEALIPRVRACFDAAALATACDVEITVSMVYADLQNSSPLSALFRRTMASHYADDFATVDIPGSTDFGDVSYALPALHPFYSIPLSDPKGGGNHTVAFERDARKPEAHDKTLQVAVAMALTGLKVVTDDAFASEVREKWEQWKKGKSPGP</sequence>
<comment type="similarity">
    <text evidence="1">Belongs to the peptidase M20A family.</text>
</comment>
<dbReference type="Gene3D" id="3.40.630.10">
    <property type="entry name" value="Zn peptidases"/>
    <property type="match status" value="1"/>
</dbReference>
<dbReference type="AlphaFoldDB" id="A0AAN6JMW9"/>
<comment type="caution">
    <text evidence="4">The sequence shown here is derived from an EMBL/GenBank/DDBJ whole genome shotgun (WGS) entry which is preliminary data.</text>
</comment>
<evidence type="ECO:0000313" key="4">
    <source>
        <dbReference type="EMBL" id="KAK0540746.1"/>
    </source>
</evidence>